<dbReference type="Proteomes" id="UP000504634">
    <property type="component" value="Unplaced"/>
</dbReference>
<organism evidence="11 12">
    <name type="scientific">Drosophila lebanonensis</name>
    <name type="common">Fruit fly</name>
    <name type="synonym">Scaptodrosophila lebanonensis</name>
    <dbReference type="NCBI Taxonomy" id="7225"/>
    <lineage>
        <taxon>Eukaryota</taxon>
        <taxon>Metazoa</taxon>
        <taxon>Ecdysozoa</taxon>
        <taxon>Arthropoda</taxon>
        <taxon>Hexapoda</taxon>
        <taxon>Insecta</taxon>
        <taxon>Pterygota</taxon>
        <taxon>Neoptera</taxon>
        <taxon>Endopterygota</taxon>
        <taxon>Diptera</taxon>
        <taxon>Brachycera</taxon>
        <taxon>Muscomorpha</taxon>
        <taxon>Ephydroidea</taxon>
        <taxon>Drosophilidae</taxon>
        <taxon>Scaptodrosophila</taxon>
    </lineage>
</organism>
<evidence type="ECO:0000256" key="5">
    <source>
        <dbReference type="ARBA" id="ARBA00022989"/>
    </source>
</evidence>
<keyword evidence="11" id="KW-1185">Reference proteome</keyword>
<dbReference type="InterPro" id="IPR005428">
    <property type="entry name" value="CD36/SCARB1/SNMP1"/>
</dbReference>
<feature type="transmembrane region" description="Helical" evidence="10">
    <location>
        <begin position="7"/>
        <end position="26"/>
    </location>
</feature>
<comment type="subcellular location">
    <subcellularLocation>
        <location evidence="1">Cell membrane</location>
        <topology evidence="1">Multi-pass membrane protein</topology>
    </subcellularLocation>
</comment>
<dbReference type="RefSeq" id="XP_030383661.1">
    <property type="nucleotide sequence ID" value="XM_030527801.1"/>
</dbReference>
<reference evidence="12" key="1">
    <citation type="submission" date="2025-08" db="UniProtKB">
        <authorList>
            <consortium name="RefSeq"/>
        </authorList>
    </citation>
    <scope>IDENTIFICATION</scope>
    <source>
        <strain evidence="12">11010-0011.00</strain>
        <tissue evidence="12">Whole body</tissue>
    </source>
</reference>
<sequence length="524" mass="59818">MIAKQRIILTSLVGLFLATFGIVYVFNLERIQRFTLKWLMVLRPGSMITNLWENPSLDITVDIYLFNWTNAADFKNNSIKPHFEELGPYTFTEKMQKQNIVWHDENSTVSYFRKSSFYFDEAASVGNLTDPVVAPNSLAAGVYNKIQNWSPMVRSALDLGLKIYGNDITIVRPANDWLFNGFDTPLIKMSKLLPSSIIPELQFPYERMGYGYPRNGSTEVYGHHNVYTGRDEFSKLGQIARWRYDTVAGGHTKCGHIKGSTGEFHTIPLKQGEPISYFLPDLCRELYVDYAGTTVYEGIHAYVYKGTARNLANGTDNPDNSCYCSDDCQEVPSGLLNISACWYNAPVFFSYPHYYQADPYYVNQVDGLKPDKDRHEMTLILEPKTGMLLDIRARVMISLLVEPWKHSTMYRKSRRTFFPLVWADYNPHITPELLGYLKLLSLSEVLGKVCGLICVAIGVIMLLWYPRQIYWQKQLMRRIELSNLENRAQTAARSDQFKAHAEASPLLVGLQYMASSKEGNSTAS</sequence>
<dbReference type="PANTHER" id="PTHR11923:SF93">
    <property type="entry name" value="GH07959P-RELATED"/>
    <property type="match status" value="1"/>
</dbReference>
<dbReference type="AlphaFoldDB" id="A0A6J2U505"/>
<keyword evidence="8" id="KW-0675">Receptor</keyword>
<accession>A0A6J2U505</accession>
<keyword evidence="4 10" id="KW-0812">Transmembrane</keyword>
<gene>
    <name evidence="12" type="primary">LOC115631133</name>
</gene>
<dbReference type="OrthoDB" id="514335at2759"/>
<evidence type="ECO:0000256" key="2">
    <source>
        <dbReference type="ARBA" id="ARBA00010532"/>
    </source>
</evidence>
<evidence type="ECO:0000256" key="3">
    <source>
        <dbReference type="ARBA" id="ARBA00022475"/>
    </source>
</evidence>
<keyword evidence="5 10" id="KW-1133">Transmembrane helix</keyword>
<evidence type="ECO:0000256" key="7">
    <source>
        <dbReference type="ARBA" id="ARBA00023157"/>
    </source>
</evidence>
<evidence type="ECO:0000256" key="10">
    <source>
        <dbReference type="SAM" id="Phobius"/>
    </source>
</evidence>
<dbReference type="GO" id="GO:0005044">
    <property type="term" value="F:scavenger receptor activity"/>
    <property type="evidence" value="ECO:0007669"/>
    <property type="project" value="TreeGrafter"/>
</dbReference>
<evidence type="ECO:0000256" key="9">
    <source>
        <dbReference type="ARBA" id="ARBA00023180"/>
    </source>
</evidence>
<keyword evidence="3" id="KW-1003">Cell membrane</keyword>
<keyword evidence="7" id="KW-1015">Disulfide bond</keyword>
<protein>
    <submittedName>
        <fullName evidence="12">Protein peste</fullName>
    </submittedName>
</protein>
<dbReference type="PRINTS" id="PR01609">
    <property type="entry name" value="CD36FAMILY"/>
</dbReference>
<evidence type="ECO:0000256" key="1">
    <source>
        <dbReference type="ARBA" id="ARBA00004651"/>
    </source>
</evidence>
<dbReference type="PRINTS" id="PR01610">
    <property type="entry name" value="CD36ANTIGEN"/>
</dbReference>
<evidence type="ECO:0000313" key="11">
    <source>
        <dbReference type="Proteomes" id="UP000504634"/>
    </source>
</evidence>
<evidence type="ECO:0000313" key="12">
    <source>
        <dbReference type="RefSeq" id="XP_030383661.1"/>
    </source>
</evidence>
<feature type="transmembrane region" description="Helical" evidence="10">
    <location>
        <begin position="445"/>
        <end position="465"/>
    </location>
</feature>
<dbReference type="GO" id="GO:0005886">
    <property type="term" value="C:plasma membrane"/>
    <property type="evidence" value="ECO:0007669"/>
    <property type="project" value="UniProtKB-SubCell"/>
</dbReference>
<dbReference type="GeneID" id="115631133"/>
<proteinExistence type="inferred from homology"/>
<keyword evidence="6 10" id="KW-0472">Membrane</keyword>
<evidence type="ECO:0000256" key="6">
    <source>
        <dbReference type="ARBA" id="ARBA00023136"/>
    </source>
</evidence>
<keyword evidence="9" id="KW-0325">Glycoprotein</keyword>
<evidence type="ECO:0000256" key="8">
    <source>
        <dbReference type="ARBA" id="ARBA00023170"/>
    </source>
</evidence>
<name>A0A6J2U505_DROLE</name>
<dbReference type="Pfam" id="PF01130">
    <property type="entry name" value="CD36"/>
    <property type="match status" value="1"/>
</dbReference>
<dbReference type="PANTHER" id="PTHR11923">
    <property type="entry name" value="SCAVENGER RECEPTOR CLASS B TYPE-1 SR-B1"/>
    <property type="match status" value="1"/>
</dbReference>
<dbReference type="InterPro" id="IPR002159">
    <property type="entry name" value="CD36_fam"/>
</dbReference>
<dbReference type="GO" id="GO:0005737">
    <property type="term" value="C:cytoplasm"/>
    <property type="evidence" value="ECO:0007669"/>
    <property type="project" value="TreeGrafter"/>
</dbReference>
<evidence type="ECO:0000256" key="4">
    <source>
        <dbReference type="ARBA" id="ARBA00022692"/>
    </source>
</evidence>
<comment type="similarity">
    <text evidence="2">Belongs to the CD36 family.</text>
</comment>